<reference evidence="1 2" key="1">
    <citation type="journal article" date="2014" name="Genome Announc.">
        <title>Whole-Genome Sequence of Serratia symbiotica Strain CWBI-2.3T, a Free-Living Symbiont of the Black Bean Aphid Aphis fabae.</title>
        <authorList>
            <person name="Foray V."/>
            <person name="Grigorescu A.S."/>
            <person name="Sabri A."/>
            <person name="Haubruge E."/>
            <person name="Lognay G."/>
            <person name="Francis F."/>
            <person name="Fauconnier M.L."/>
            <person name="Hance T."/>
            <person name="Thonart P."/>
        </authorList>
    </citation>
    <scope>NUCLEOTIDE SEQUENCE [LARGE SCALE GENOMIC DNA]</scope>
    <source>
        <strain evidence="1">CWBI-2.3</strain>
    </source>
</reference>
<dbReference type="InterPro" id="IPR007488">
    <property type="entry name" value="DUF535"/>
</dbReference>
<dbReference type="STRING" id="138074.SYMBAF_30022"/>
<evidence type="ECO:0000313" key="2">
    <source>
        <dbReference type="Proteomes" id="UP000042738"/>
    </source>
</evidence>
<dbReference type="EMBL" id="CP050855">
    <property type="protein sequence ID" value="QLH63295.1"/>
    <property type="molecule type" value="Genomic_DNA"/>
</dbReference>
<organism evidence="1 2">
    <name type="scientific">Serratia symbiotica</name>
    <dbReference type="NCBI Taxonomy" id="138074"/>
    <lineage>
        <taxon>Bacteria</taxon>
        <taxon>Pseudomonadati</taxon>
        <taxon>Pseudomonadota</taxon>
        <taxon>Gammaproteobacteria</taxon>
        <taxon>Enterobacterales</taxon>
        <taxon>Yersiniaceae</taxon>
        <taxon>Serratia</taxon>
    </lineage>
</organism>
<dbReference type="Proteomes" id="UP000042738">
    <property type="component" value="Chromosome"/>
</dbReference>
<dbReference type="PANTHER" id="PTHR38785:SF1">
    <property type="entry name" value="HOMOLOG OF VIRK"/>
    <property type="match status" value="1"/>
</dbReference>
<dbReference type="RefSeq" id="WP_040265303.1">
    <property type="nucleotide sequence ID" value="NZ_CP050855.1"/>
</dbReference>
<dbReference type="AlphaFoldDB" id="A0A068Z636"/>
<sequence length="323" mass="36392">MPQHSPLPVSTQPLNGQQLMTALIKGEKIPSKAWKKTSFRLKFLSRSILNWHTTRGLLSILASNPLLDEILSAQPNLPCKLHRPYLAANMNKSACLSALSDHYDLIIQRMPLKMRLGHLSQQPFVLSCAQDKNGAPITLELAAFDKLNKEGEATLLLRNANGIMLAEITFALMHYQQQPTLFIGGLQGANHGVPHAEIQQTTKECHGLFPKRLVLEGICMLAHHLGICQIVAVGNATHIYQNWRYHSKKKDQLHADYDQFWLSMGGKPLDDGYFLLPARIARKPIDEVVSKKRAEYRRRYQLLDELEQGVAKHFSTQQALVEA</sequence>
<accession>A0A068Z636</accession>
<name>A0A068Z636_9GAMM</name>
<gene>
    <name evidence="1" type="ORF">SYMBAF_10625</name>
</gene>
<proteinExistence type="predicted"/>
<dbReference type="PANTHER" id="PTHR38785">
    <property type="entry name" value="HOMOLOG OF VIRK"/>
    <property type="match status" value="1"/>
</dbReference>
<dbReference type="GeneID" id="93736948"/>
<dbReference type="Pfam" id="PF04393">
    <property type="entry name" value="DUF535"/>
    <property type="match status" value="1"/>
</dbReference>
<protein>
    <submittedName>
        <fullName evidence="1">DUF535 domain-containing protein</fullName>
    </submittedName>
</protein>
<evidence type="ECO:0000313" key="1">
    <source>
        <dbReference type="EMBL" id="QLH63295.1"/>
    </source>
</evidence>
<dbReference type="GO" id="GO:0006974">
    <property type="term" value="P:DNA damage response"/>
    <property type="evidence" value="ECO:0007669"/>
    <property type="project" value="TreeGrafter"/>
</dbReference>